<organism evidence="2 3">
    <name type="scientific">Scylla paramamosain</name>
    <name type="common">Mud crab</name>
    <dbReference type="NCBI Taxonomy" id="85552"/>
    <lineage>
        <taxon>Eukaryota</taxon>
        <taxon>Metazoa</taxon>
        <taxon>Ecdysozoa</taxon>
        <taxon>Arthropoda</taxon>
        <taxon>Crustacea</taxon>
        <taxon>Multicrustacea</taxon>
        <taxon>Malacostraca</taxon>
        <taxon>Eumalacostraca</taxon>
        <taxon>Eucarida</taxon>
        <taxon>Decapoda</taxon>
        <taxon>Pleocyemata</taxon>
        <taxon>Brachyura</taxon>
        <taxon>Eubrachyura</taxon>
        <taxon>Portunoidea</taxon>
        <taxon>Portunidae</taxon>
        <taxon>Portuninae</taxon>
        <taxon>Scylla</taxon>
    </lineage>
</organism>
<dbReference type="Proteomes" id="UP001487740">
    <property type="component" value="Unassembled WGS sequence"/>
</dbReference>
<feature type="region of interest" description="Disordered" evidence="1">
    <location>
        <begin position="620"/>
        <end position="643"/>
    </location>
</feature>
<evidence type="ECO:0000313" key="3">
    <source>
        <dbReference type="Proteomes" id="UP001487740"/>
    </source>
</evidence>
<evidence type="ECO:0000256" key="1">
    <source>
        <dbReference type="SAM" id="MobiDB-lite"/>
    </source>
</evidence>
<feature type="compositionally biased region" description="Basic and acidic residues" evidence="1">
    <location>
        <begin position="480"/>
        <end position="489"/>
    </location>
</feature>
<gene>
    <name evidence="2" type="ORF">O3P69_004735</name>
</gene>
<feature type="region of interest" description="Disordered" evidence="1">
    <location>
        <begin position="579"/>
        <end position="603"/>
    </location>
</feature>
<evidence type="ECO:0008006" key="4">
    <source>
        <dbReference type="Google" id="ProtNLM"/>
    </source>
</evidence>
<feature type="compositionally biased region" description="Basic residues" evidence="1">
    <location>
        <begin position="510"/>
        <end position="521"/>
    </location>
</feature>
<feature type="region of interest" description="Disordered" evidence="1">
    <location>
        <begin position="464"/>
        <end position="546"/>
    </location>
</feature>
<feature type="compositionally biased region" description="Basic residues" evidence="1">
    <location>
        <begin position="470"/>
        <end position="479"/>
    </location>
</feature>
<feature type="compositionally biased region" description="Basic and acidic residues" evidence="1">
    <location>
        <begin position="584"/>
        <end position="595"/>
    </location>
</feature>
<name>A0AAW0UGC1_SCYPA</name>
<keyword evidence="3" id="KW-1185">Reference proteome</keyword>
<comment type="caution">
    <text evidence="2">The sequence shown here is derived from an EMBL/GenBank/DDBJ whole genome shotgun (WGS) entry which is preliminary data.</text>
</comment>
<feature type="compositionally biased region" description="Low complexity" evidence="1">
    <location>
        <begin position="522"/>
        <end position="540"/>
    </location>
</feature>
<feature type="compositionally biased region" description="Pro residues" evidence="1">
    <location>
        <begin position="378"/>
        <end position="387"/>
    </location>
</feature>
<proteinExistence type="predicted"/>
<reference evidence="2 3" key="1">
    <citation type="submission" date="2023-03" db="EMBL/GenBank/DDBJ databases">
        <title>High-quality genome of Scylla paramamosain provides insights in environmental adaptation.</title>
        <authorList>
            <person name="Zhang L."/>
        </authorList>
    </citation>
    <scope>NUCLEOTIDE SEQUENCE [LARGE SCALE GENOMIC DNA]</scope>
    <source>
        <strain evidence="2">LZ_2023a</strain>
        <tissue evidence="2">Muscle</tissue>
    </source>
</reference>
<protein>
    <recommendedName>
        <fullName evidence="4">Aminotransferase-like plant mobile domain-containing protein</fullName>
    </recommendedName>
</protein>
<sequence>MIPLQKCKKEKEEKERTQGLVNCVRGTITITRAWDVCVDGEATQHLAKEYEMGSYKPKKVNFCLSNMEYRDLKWKLDDGYVHFLRLGLWIQYFREELAVRDQAGRCLCIPMPDFIALKEVFVDLFLTPYCRSSHLWRSSRTIARSPEKLSPKAAFTAHLMGLHTPGHGEADTSGKKRVVPFPGQHWQVYWGEVEGLGLLYSSLVDLTDRSARVTRRAMARHPQLAGVLREVVSERHFMYRTHLYQAPQDTQAWRDAMWFTFLEWWADYQFGRLPTIIGGEMTGQQVMAIRLFCAQTLPQLAQAWCDRPAWDTGLGEQYLSSLLRFIKYWCNKRPRETLSFELQENGDVLCCKRRFKIASQHFLVNSILPDEFVRDVYPAPPPQPKPSWPGKRGRKSKPRVTPQPTRPRRVTCHWKLPRYCDVETEPPTSPPRYVFRPEMKDPQNPHNVKQSDTCGFFTDAGWGLGERGKTQRPARHTRFKDKEPNKESDTFGLFTDAGWGLGEQRETHRTARHTRSSRGARHCSQARQHSQHSQSRHSLQNCDPRRLTEGLTRAQVSREVDKRAREWYKSTVPSLSLPKSFIAENRDEGRQRLSDSESEDTITSRRNEMLFAPLPVQELKAAAGRQREERHSREREAVSEEEV</sequence>
<accession>A0AAW0UGC1</accession>
<dbReference type="EMBL" id="JARAKH010000014">
    <property type="protein sequence ID" value="KAK8397217.1"/>
    <property type="molecule type" value="Genomic_DNA"/>
</dbReference>
<evidence type="ECO:0000313" key="2">
    <source>
        <dbReference type="EMBL" id="KAK8397217.1"/>
    </source>
</evidence>
<feature type="region of interest" description="Disordered" evidence="1">
    <location>
        <begin position="378"/>
        <end position="407"/>
    </location>
</feature>
<dbReference type="AlphaFoldDB" id="A0AAW0UGC1"/>
<feature type="compositionally biased region" description="Basic and acidic residues" evidence="1">
    <location>
        <begin position="625"/>
        <end position="643"/>
    </location>
</feature>